<dbReference type="eggNOG" id="COG3541">
    <property type="taxonomic scope" value="Bacteria"/>
</dbReference>
<sequence length="317" mass="36795">MFYFLVIDKNILNPNLIIPVGTQVVSRIEVKNKHNEVICPQGGVGVIINSPIDNSYAYKIRLSNDVEIILNRHEFSIRKQYQKQGLQNASDMLAELNLYDYVIYRCVVGSKAFGLDQENSDTDLRGIYLPPADLHWSLYGIPEQLENQDNQECYWEFQKFIILALKANPNILECLYTPLVEKITPIAENLLANQKIFLSQLVYQTYNGYVISQFKKMEQDLRNQGTIRPKHAMHLIRLLLSGITILKEGYVPVKIEQYREELLAIRNESMPWQEVNKWRLDLHQKFSDSLSNTSLPERPDYEKANALLIEARKAMVF</sequence>
<dbReference type="AlphaFoldDB" id="K9XPU3"/>
<reference evidence="2" key="1">
    <citation type="journal article" date="2013" name="Proc. Natl. Acad. Sci. U.S.A.">
        <title>Improving the coverage of the cyanobacterial phylum using diversity-driven genome sequencing.</title>
        <authorList>
            <person name="Shih P.M."/>
            <person name="Wu D."/>
            <person name="Latifi A."/>
            <person name="Axen S.D."/>
            <person name="Fewer D.P."/>
            <person name="Talla E."/>
            <person name="Calteau A."/>
            <person name="Cai F."/>
            <person name="Tandeau de Marsac N."/>
            <person name="Rippka R."/>
            <person name="Herdman M."/>
            <person name="Sivonen K."/>
            <person name="Coursin T."/>
            <person name="Laurent T."/>
            <person name="Goodwin L."/>
            <person name="Nolan M."/>
            <person name="Davenport K.W."/>
            <person name="Han C.S."/>
            <person name="Rubin E.M."/>
            <person name="Eisen J.A."/>
            <person name="Woyke T."/>
            <person name="Gugger M."/>
            <person name="Kerfeld C.A."/>
        </authorList>
    </citation>
    <scope>NUCLEOTIDE SEQUENCE [LARGE SCALE GENOMIC DNA]</scope>
    <source>
        <strain evidence="2">ATCC 29371 / PCC 7437</strain>
    </source>
</reference>
<keyword evidence="2" id="KW-1185">Reference proteome</keyword>
<proteinExistence type="predicted"/>
<evidence type="ECO:0000313" key="2">
    <source>
        <dbReference type="Proteomes" id="UP000010473"/>
    </source>
</evidence>
<dbReference type="STRING" id="111780.Sta7437_0070"/>
<gene>
    <name evidence="1" type="ordered locus">Sta7437_0070</name>
</gene>
<dbReference type="HOGENOM" id="CLU_084778_1_0_3"/>
<organism evidence="1 2">
    <name type="scientific">Stanieria cyanosphaera (strain ATCC 29371 / PCC 7437)</name>
    <dbReference type="NCBI Taxonomy" id="111780"/>
    <lineage>
        <taxon>Bacteria</taxon>
        <taxon>Bacillati</taxon>
        <taxon>Cyanobacteriota</taxon>
        <taxon>Cyanophyceae</taxon>
        <taxon>Pleurocapsales</taxon>
        <taxon>Dermocarpellaceae</taxon>
        <taxon>Stanieria</taxon>
    </lineage>
</organism>
<dbReference type="Pfam" id="PF10127">
    <property type="entry name" value="RlaP"/>
    <property type="match status" value="1"/>
</dbReference>
<dbReference type="PATRIC" id="fig|111780.3.peg.68"/>
<evidence type="ECO:0000313" key="1">
    <source>
        <dbReference type="EMBL" id="AFZ33692.1"/>
    </source>
</evidence>
<dbReference type="PANTHER" id="PTHR34817:SF2">
    <property type="entry name" value="NUCLEOTIDYLTRANSFERASE"/>
    <property type="match status" value="1"/>
</dbReference>
<dbReference type="PANTHER" id="PTHR34817">
    <property type="entry name" value="NUCLEOTIDYLTRANSFERASE"/>
    <property type="match status" value="1"/>
</dbReference>
<dbReference type="EMBL" id="CP003653">
    <property type="protein sequence ID" value="AFZ33692.1"/>
    <property type="molecule type" value="Genomic_DNA"/>
</dbReference>
<protein>
    <submittedName>
        <fullName evidence="1">Nucleotidyltransferase</fullName>
    </submittedName>
</protein>
<accession>K9XPU3</accession>
<name>K9XPU3_STAC7</name>
<dbReference type="KEGG" id="scs:Sta7437_0070"/>
<dbReference type="InterPro" id="IPR018775">
    <property type="entry name" value="RlaP"/>
</dbReference>
<dbReference type="Proteomes" id="UP000010473">
    <property type="component" value="Chromosome"/>
</dbReference>